<organism evidence="1 2">
    <name type="scientific">[Torrubiella] hemipterigena</name>
    <dbReference type="NCBI Taxonomy" id="1531966"/>
    <lineage>
        <taxon>Eukaryota</taxon>
        <taxon>Fungi</taxon>
        <taxon>Dikarya</taxon>
        <taxon>Ascomycota</taxon>
        <taxon>Pezizomycotina</taxon>
        <taxon>Sordariomycetes</taxon>
        <taxon>Hypocreomycetidae</taxon>
        <taxon>Hypocreales</taxon>
        <taxon>Clavicipitaceae</taxon>
        <taxon>Clavicipitaceae incertae sedis</taxon>
        <taxon>'Torrubiella' clade</taxon>
    </lineage>
</organism>
<protein>
    <submittedName>
        <fullName evidence="1">Putative Endoribonuclease L-PSP</fullName>
    </submittedName>
</protein>
<keyword evidence="2" id="KW-1185">Reference proteome</keyword>
<reference evidence="1 2" key="1">
    <citation type="journal article" date="2015" name="Genome Announc.">
        <title>Draft Genome Sequence and Gene Annotation of the Entomopathogenic Fungus Verticillium hemipterigenum.</title>
        <authorList>
            <person name="Horn F."/>
            <person name="Habel A."/>
            <person name="Scharf D.H."/>
            <person name="Dworschak J."/>
            <person name="Brakhage A.A."/>
            <person name="Guthke R."/>
            <person name="Hertweck C."/>
            <person name="Linde J."/>
        </authorList>
    </citation>
    <scope>NUCLEOTIDE SEQUENCE [LARGE SCALE GENOMIC DNA]</scope>
</reference>
<evidence type="ECO:0000313" key="2">
    <source>
        <dbReference type="Proteomes" id="UP000039046"/>
    </source>
</evidence>
<accession>A0A0A1SVT0</accession>
<dbReference type="SUPFAM" id="SSF55298">
    <property type="entry name" value="YjgF-like"/>
    <property type="match status" value="1"/>
</dbReference>
<dbReference type="Gene3D" id="3.30.1330.40">
    <property type="entry name" value="RutC-like"/>
    <property type="match status" value="1"/>
</dbReference>
<dbReference type="CDD" id="cd06154">
    <property type="entry name" value="YjgF_YER057c_UK114_like_6"/>
    <property type="match status" value="1"/>
</dbReference>
<dbReference type="InterPro" id="IPR035959">
    <property type="entry name" value="RutC-like_sf"/>
</dbReference>
<proteinExistence type="predicted"/>
<dbReference type="HOGENOM" id="CLU_100715_5_3_1"/>
<dbReference type="OrthoDB" id="538640at2759"/>
<sequence length="132" mass="14682">MSRINISSGSAFEAQIGYSRAVVLDDGWIMVSGTTGYNYETGEISPDIAEQTEQIFLNIDKALKEAGSSISDVVRVNYVLSDRAEFSKTWPVLQKWFGDVRPAAMMYQAPLMNEEMKIELEVTAKKGCSTKK</sequence>
<dbReference type="InterPro" id="IPR006175">
    <property type="entry name" value="YjgF/YER057c/UK114"/>
</dbReference>
<dbReference type="Proteomes" id="UP000039046">
    <property type="component" value="Unassembled WGS sequence"/>
</dbReference>
<dbReference type="AlphaFoldDB" id="A0A0A1SVT0"/>
<gene>
    <name evidence="1" type="ORF">VHEMI04613</name>
</gene>
<dbReference type="Pfam" id="PF01042">
    <property type="entry name" value="Ribonuc_L-PSP"/>
    <property type="match status" value="1"/>
</dbReference>
<dbReference type="PANTHER" id="PTHR43857:SF1">
    <property type="entry name" value="YJGH FAMILY PROTEIN"/>
    <property type="match status" value="1"/>
</dbReference>
<dbReference type="STRING" id="1531966.A0A0A1SVT0"/>
<dbReference type="PANTHER" id="PTHR43857">
    <property type="entry name" value="BLR7761 PROTEIN"/>
    <property type="match status" value="1"/>
</dbReference>
<dbReference type="EMBL" id="CDHN01000002">
    <property type="protein sequence ID" value="CEJ88111.1"/>
    <property type="molecule type" value="Genomic_DNA"/>
</dbReference>
<evidence type="ECO:0000313" key="1">
    <source>
        <dbReference type="EMBL" id="CEJ88111.1"/>
    </source>
</evidence>
<name>A0A0A1SVT0_9HYPO</name>